<dbReference type="Proteomes" id="UP001151752">
    <property type="component" value="Chromosome 14"/>
</dbReference>
<dbReference type="EMBL" id="JAPFFM010000013">
    <property type="protein sequence ID" value="KAJ6723914.1"/>
    <property type="molecule type" value="Genomic_DNA"/>
</dbReference>
<reference evidence="1" key="1">
    <citation type="submission" date="2022-11" db="EMBL/GenBank/DDBJ databases">
        <authorList>
            <person name="Hyden B.L."/>
            <person name="Feng K."/>
            <person name="Yates T."/>
            <person name="Jawdy S."/>
            <person name="Smart L.B."/>
            <person name="Muchero W."/>
        </authorList>
    </citation>
    <scope>NUCLEOTIDE SEQUENCE</scope>
    <source>
        <tissue evidence="1">Shoot tip</tissue>
    </source>
</reference>
<comment type="caution">
    <text evidence="1">The sequence shown here is derived from an EMBL/GenBank/DDBJ whole genome shotgun (WGS) entry which is preliminary data.</text>
</comment>
<dbReference type="PANTHER" id="PTHR33674:SF3">
    <property type="entry name" value="YIPPEE DOMAIN-CONTAINING PROTEIN"/>
    <property type="match status" value="1"/>
</dbReference>
<dbReference type="InterPro" id="IPR045282">
    <property type="entry name" value="At4g08330-like"/>
</dbReference>
<keyword evidence="2" id="KW-1185">Reference proteome</keyword>
<dbReference type="AlphaFoldDB" id="A0A9Q0Z743"/>
<reference evidence="1" key="2">
    <citation type="journal article" date="2023" name="Int. J. Mol. Sci.">
        <title>De Novo Assembly and Annotation of 11 Diverse Shrub Willow (Salix) Genomes Reveals Novel Gene Organization in Sex-Linked Regions.</title>
        <authorList>
            <person name="Hyden B."/>
            <person name="Feng K."/>
            <person name="Yates T.B."/>
            <person name="Jawdy S."/>
            <person name="Cereghino C."/>
            <person name="Smart L.B."/>
            <person name="Muchero W."/>
        </authorList>
    </citation>
    <scope>NUCLEOTIDE SEQUENCE</scope>
    <source>
        <tissue evidence="1">Shoot tip</tissue>
    </source>
</reference>
<evidence type="ECO:0000313" key="2">
    <source>
        <dbReference type="Proteomes" id="UP001151752"/>
    </source>
</evidence>
<gene>
    <name evidence="1" type="ORF">OIU74_008302</name>
</gene>
<dbReference type="PANTHER" id="PTHR33674">
    <property type="entry name" value="METHIONINE-S-OXIDE REDUCTASE"/>
    <property type="match status" value="1"/>
</dbReference>
<evidence type="ECO:0000313" key="1">
    <source>
        <dbReference type="EMBL" id="KAJ6723914.1"/>
    </source>
</evidence>
<protein>
    <submittedName>
        <fullName evidence="1">F-BOX/LRR-REPEAT PROTEIN 12</fullName>
    </submittedName>
</protein>
<dbReference type="Pfam" id="PF24046">
    <property type="entry name" value="At4g08330"/>
    <property type="match status" value="1"/>
</dbReference>
<proteinExistence type="predicted"/>
<sequence length="283" mass="29976">MAEEFTGGGSFNQPDPAKGACCSCGYPLNLTSSNRITSNIGSGYKKSIKKGYISFLSVDLSRFTQVDEVNCLPVSWGRYRSKSKLLCRKCGVHVGYGYGDSPVLCGFDSPNSSSSAYKKFTIKIRALQPPEDCLSVALIVDHLVWLVITGLLLAPSNFTGCCYSLQHLQCLSILQSHALKLLSHNLDCCFGITGNGLSLVAASCSSLEYLIAGVNGSGLGGFSPPSIHMDDGGRNLEPEGIIGIASGGGVEYLNVSCVKWLCKWRRSAGIGALLVTKSIAAIA</sequence>
<name>A0A9Q0Z743_9ROSI</name>
<accession>A0A9Q0Z743</accession>
<organism evidence="1 2">
    <name type="scientific">Salix koriyanagi</name>
    <dbReference type="NCBI Taxonomy" id="2511006"/>
    <lineage>
        <taxon>Eukaryota</taxon>
        <taxon>Viridiplantae</taxon>
        <taxon>Streptophyta</taxon>
        <taxon>Embryophyta</taxon>
        <taxon>Tracheophyta</taxon>
        <taxon>Spermatophyta</taxon>
        <taxon>Magnoliopsida</taxon>
        <taxon>eudicotyledons</taxon>
        <taxon>Gunneridae</taxon>
        <taxon>Pentapetalae</taxon>
        <taxon>rosids</taxon>
        <taxon>fabids</taxon>
        <taxon>Malpighiales</taxon>
        <taxon>Salicaceae</taxon>
        <taxon>Saliceae</taxon>
        <taxon>Salix</taxon>
    </lineage>
</organism>